<reference evidence="5" key="1">
    <citation type="submission" date="2018-12" db="EMBL/GenBank/DDBJ databases">
        <title>Tengunoibacter tsumagoiensis gen. nov., sp. nov., Dictyobacter kobayashii sp. nov., D. alpinus sp. nov., and D. joshuensis sp. nov. and description of Dictyobacteraceae fam. nov. within the order Ktedonobacterales isolated from Tengu-no-mugimeshi.</title>
        <authorList>
            <person name="Wang C.M."/>
            <person name="Zheng Y."/>
            <person name="Sakai Y."/>
            <person name="Toyoda A."/>
            <person name="Minakuchi Y."/>
            <person name="Abe K."/>
            <person name="Yokota A."/>
            <person name="Yabe S."/>
        </authorList>
    </citation>
    <scope>NUCLEOTIDE SEQUENCE [LARGE SCALE GENOMIC DNA]</scope>
    <source>
        <strain evidence="5">Uno16</strain>
    </source>
</reference>
<dbReference type="Gene3D" id="3.40.630.30">
    <property type="match status" value="1"/>
</dbReference>
<gene>
    <name evidence="4" type="ORF">KDA_04640</name>
</gene>
<dbReference type="InterPro" id="IPR050832">
    <property type="entry name" value="Bact_Acetyltransf"/>
</dbReference>
<keyword evidence="1 4" id="KW-0808">Transferase</keyword>
<dbReference type="PROSITE" id="PS51186">
    <property type="entry name" value="GNAT"/>
    <property type="match status" value="1"/>
</dbReference>
<dbReference type="PANTHER" id="PTHR43877">
    <property type="entry name" value="AMINOALKYLPHOSPHONATE N-ACETYLTRANSFERASE-RELATED-RELATED"/>
    <property type="match status" value="1"/>
</dbReference>
<dbReference type="Pfam" id="PF00583">
    <property type="entry name" value="Acetyltransf_1"/>
    <property type="match status" value="1"/>
</dbReference>
<evidence type="ECO:0000256" key="1">
    <source>
        <dbReference type="ARBA" id="ARBA00022679"/>
    </source>
</evidence>
<evidence type="ECO:0000259" key="3">
    <source>
        <dbReference type="PROSITE" id="PS51186"/>
    </source>
</evidence>
<dbReference type="InterPro" id="IPR000182">
    <property type="entry name" value="GNAT_dom"/>
</dbReference>
<dbReference type="EMBL" id="BIFT01000001">
    <property type="protein sequence ID" value="GCE24980.1"/>
    <property type="molecule type" value="Genomic_DNA"/>
</dbReference>
<keyword evidence="5" id="KW-1185">Reference proteome</keyword>
<organism evidence="4 5">
    <name type="scientific">Dictyobacter alpinus</name>
    <dbReference type="NCBI Taxonomy" id="2014873"/>
    <lineage>
        <taxon>Bacteria</taxon>
        <taxon>Bacillati</taxon>
        <taxon>Chloroflexota</taxon>
        <taxon>Ktedonobacteria</taxon>
        <taxon>Ktedonobacterales</taxon>
        <taxon>Dictyobacteraceae</taxon>
        <taxon>Dictyobacter</taxon>
    </lineage>
</organism>
<evidence type="ECO:0000256" key="2">
    <source>
        <dbReference type="ARBA" id="ARBA00023315"/>
    </source>
</evidence>
<accession>A0A402B0U9</accession>
<feature type="domain" description="N-acetyltransferase" evidence="3">
    <location>
        <begin position="4"/>
        <end position="149"/>
    </location>
</feature>
<sequence>MQITRWSLATPNDYTQLFLLLHDADEDDERIRRLVTDGLHTSYIAWRHEQMVGAVVMRWQGDASEIEYIAVAADVRGKGCGKAMLAHIIEEARVRRVSSILVGTDNTAFGNIAFYQKCGFRMDHIRSDFFSYIQPTLIVNGIPMRDMLVLRYTLDRFAN</sequence>
<keyword evidence="2" id="KW-0012">Acyltransferase</keyword>
<dbReference type="AlphaFoldDB" id="A0A402B0U9"/>
<dbReference type="GO" id="GO:0016747">
    <property type="term" value="F:acyltransferase activity, transferring groups other than amino-acyl groups"/>
    <property type="evidence" value="ECO:0007669"/>
    <property type="project" value="InterPro"/>
</dbReference>
<dbReference type="Proteomes" id="UP000287171">
    <property type="component" value="Unassembled WGS sequence"/>
</dbReference>
<evidence type="ECO:0000313" key="4">
    <source>
        <dbReference type="EMBL" id="GCE24980.1"/>
    </source>
</evidence>
<proteinExistence type="predicted"/>
<dbReference type="CDD" id="cd04301">
    <property type="entry name" value="NAT_SF"/>
    <property type="match status" value="1"/>
</dbReference>
<dbReference type="RefSeq" id="WP_161981873.1">
    <property type="nucleotide sequence ID" value="NZ_BIFT01000001.1"/>
</dbReference>
<dbReference type="SUPFAM" id="SSF55729">
    <property type="entry name" value="Acyl-CoA N-acyltransferases (Nat)"/>
    <property type="match status" value="1"/>
</dbReference>
<dbReference type="InterPro" id="IPR016181">
    <property type="entry name" value="Acyl_CoA_acyltransferase"/>
</dbReference>
<evidence type="ECO:0000313" key="5">
    <source>
        <dbReference type="Proteomes" id="UP000287171"/>
    </source>
</evidence>
<protein>
    <submittedName>
        <fullName evidence="4">N-acetyltransferase</fullName>
    </submittedName>
</protein>
<name>A0A402B0U9_9CHLR</name>
<comment type="caution">
    <text evidence="4">The sequence shown here is derived from an EMBL/GenBank/DDBJ whole genome shotgun (WGS) entry which is preliminary data.</text>
</comment>